<protein>
    <submittedName>
        <fullName evidence="1">Uncharacterized protein</fullName>
    </submittedName>
</protein>
<evidence type="ECO:0000313" key="1">
    <source>
        <dbReference type="EMBL" id="KND97464.1"/>
    </source>
</evidence>
<dbReference type="EMBL" id="LGST01000041">
    <property type="protein sequence ID" value="KND97464.1"/>
    <property type="molecule type" value="Genomic_DNA"/>
</dbReference>
<comment type="caution">
    <text evidence="1">The sequence shown here is derived from an EMBL/GenBank/DDBJ whole genome shotgun (WGS) entry which is preliminary data.</text>
</comment>
<gene>
    <name evidence="1" type="ORF">QG37_05849</name>
</gene>
<dbReference type="VEuPathDB" id="FungiDB:QG37_05849"/>
<name>A0A0L0NTY4_CANAR</name>
<accession>A0A0L0NTY4</accession>
<dbReference type="Proteomes" id="UP000037122">
    <property type="component" value="Unassembled WGS sequence"/>
</dbReference>
<organism evidence="1 2">
    <name type="scientific">Candidozyma auris</name>
    <name type="common">Yeast</name>
    <name type="synonym">Candida auris</name>
    <dbReference type="NCBI Taxonomy" id="498019"/>
    <lineage>
        <taxon>Eukaryota</taxon>
        <taxon>Fungi</taxon>
        <taxon>Dikarya</taxon>
        <taxon>Ascomycota</taxon>
        <taxon>Saccharomycotina</taxon>
        <taxon>Pichiomycetes</taxon>
        <taxon>Metschnikowiaceae</taxon>
        <taxon>Candidozyma</taxon>
    </lineage>
</organism>
<reference evidence="2" key="1">
    <citation type="journal article" date="2015" name="BMC Genomics">
        <title>Draft genome of a commonly misdiagnosed multidrug resistant pathogen Candida auris.</title>
        <authorList>
            <person name="Chatterjee S."/>
            <person name="Alampalli S.V."/>
            <person name="Nageshan R.K."/>
            <person name="Chettiar S.T."/>
            <person name="Joshi S."/>
            <person name="Tatu U.S."/>
        </authorList>
    </citation>
    <scope>NUCLEOTIDE SEQUENCE [LARGE SCALE GENOMIC DNA]</scope>
    <source>
        <strain evidence="2">6684</strain>
    </source>
</reference>
<evidence type="ECO:0000313" key="2">
    <source>
        <dbReference type="Proteomes" id="UP000037122"/>
    </source>
</evidence>
<dbReference type="AlphaFoldDB" id="A0A0L0NTY4"/>
<proteinExistence type="predicted"/>
<sequence length="78" mass="9145">MDMLENLELILEMSDLPGAALGWYWLMVMWYSGSLLEECGQIDIGDRCVQEWHIIFNGKARKWKISWGKLIRRSLSIV</sequence>